<dbReference type="EMBL" id="CABFOC020000040">
    <property type="protein sequence ID" value="CAH0051333.1"/>
    <property type="molecule type" value="Genomic_DNA"/>
</dbReference>
<feature type="region of interest" description="Disordered" evidence="1">
    <location>
        <begin position="1"/>
        <end position="20"/>
    </location>
</feature>
<dbReference type="AlphaFoldDB" id="A0A9N9Z959"/>
<accession>A0A9N9Z959</accession>
<reference evidence="2" key="1">
    <citation type="submission" date="2021-10" db="EMBL/GenBank/DDBJ databases">
        <authorList>
            <person name="Piombo E."/>
        </authorList>
    </citation>
    <scope>NUCLEOTIDE SEQUENCE</scope>
</reference>
<name>A0A9N9Z959_9HYPO</name>
<dbReference type="OrthoDB" id="4578291at2759"/>
<gene>
    <name evidence="2" type="ORF">CSOL1703_00014654</name>
</gene>
<keyword evidence="3" id="KW-1185">Reference proteome</keyword>
<proteinExistence type="predicted"/>
<evidence type="ECO:0000313" key="2">
    <source>
        <dbReference type="EMBL" id="CAH0051333.1"/>
    </source>
</evidence>
<evidence type="ECO:0000256" key="1">
    <source>
        <dbReference type="SAM" id="MobiDB-lite"/>
    </source>
</evidence>
<protein>
    <submittedName>
        <fullName evidence="2">Uncharacterized protein</fullName>
    </submittedName>
</protein>
<dbReference type="Proteomes" id="UP000775872">
    <property type="component" value="Unassembled WGS sequence"/>
</dbReference>
<sequence>MSEPEPSAGHESSDRQVSSPIQRLPRELVVDVLEHLRPSGSLTTVESNCHFPEVEKTFFTSRSSFASLCLTSKWIHSLAIGYLYRTVVLASNLELLRFFRTISNNTNLRSMLTSFAWPVILGIDEVEFDGWDVFVTEVYPALDPECWASIAWDNQEDEKNYKRMGLRSSKAAYWQVLGAIFATAPNIKSIFVFYPNHRIGMMPCYPGYEMFMALFTPPEVPGTALQQLRTITLEPWPGSPSHFITKSLVALLLNSPIHRVEIKFRHCMTEFQEAATEWEIPSFSTASVRELFLIDVWSHPEELVLVKKIFPNLTSLELDYESDYTPLEKGAIDGLSEGLLSLSGSLERLSPTSYSLERPNPEGAEPILPHLGDMRLFRTKDINKELERLDTLPPTLISLRLLDHSRHDSWEAETVYDQALTRLEENCTLRLRNLKSVALVLGENYFDKNVATLTAKFTKPFALRDVEFRVITTEMSRGETFTSWANIDSVNK</sequence>
<organism evidence="2 3">
    <name type="scientific">Clonostachys solani</name>
    <dbReference type="NCBI Taxonomy" id="160281"/>
    <lineage>
        <taxon>Eukaryota</taxon>
        <taxon>Fungi</taxon>
        <taxon>Dikarya</taxon>
        <taxon>Ascomycota</taxon>
        <taxon>Pezizomycotina</taxon>
        <taxon>Sordariomycetes</taxon>
        <taxon>Hypocreomycetidae</taxon>
        <taxon>Hypocreales</taxon>
        <taxon>Bionectriaceae</taxon>
        <taxon>Clonostachys</taxon>
    </lineage>
</organism>
<comment type="caution">
    <text evidence="2">The sequence shown here is derived from an EMBL/GenBank/DDBJ whole genome shotgun (WGS) entry which is preliminary data.</text>
</comment>
<evidence type="ECO:0000313" key="3">
    <source>
        <dbReference type="Proteomes" id="UP000775872"/>
    </source>
</evidence>